<dbReference type="EMBL" id="BSYA01000366">
    <property type="protein sequence ID" value="GMG38937.1"/>
    <property type="molecule type" value="Genomic_DNA"/>
</dbReference>
<protein>
    <submittedName>
        <fullName evidence="1">Unnamed protein product</fullName>
    </submittedName>
</protein>
<accession>A0AAN4YXR8</accession>
<sequence length="552" mass="62578">MWLNSNYTAQNKGRSDAMIPLGLKGLFAYYRHNCPWIHDIEGSVKESTASTEKPNTIGYYRGKFIHRDRIRSTFSATMVHASESTYNLAASLFDRYGRLRDEFKTHPFKKGNGVWSSEFDHGDMLIIEEFGIYSTSWQNDTGVLVFNTVIDDVKGHGRSFFVLTHVASLVISVDTFQSRHRKLNECSEQEWSLHFWRSCGFRRVGSTDWFGYSMDPGHPANLLKADDDFDAPLTICPSPGMEVFFNDLIGMDDHALSERLRTLFSSGSEYQCLRQYVDRQGNTLLHILAIESKPESVRRALAYMRDLTSSRNIRGETPLEALQARLEEDRTVGFVNDAMAATADSFTGFSDTSIYCLMLLRDITSPSLEEVDRLRFGCTCGECISGFLSPRMHFALAWQAFRWSVFLRDDISLGSVWIRLNAEILTFTPEKLRQKLEARRAMREGFAAMAGFVATCLEDRLLPTEENLRKMVFRSGELFSLNFLQRGGAVSAVASMLFKQAMDSDELAGDSLFQDEHGPLIEQLVTCRNDHEFGFVSSMCGYRDVAKLSASL</sequence>
<proteinExistence type="predicted"/>
<comment type="caution">
    <text evidence="1">The sequence shown here is derived from an EMBL/GenBank/DDBJ whole genome shotgun (WGS) entry which is preliminary data.</text>
</comment>
<name>A0AAN4YXR8_ASPOZ</name>
<dbReference type="Proteomes" id="UP001165205">
    <property type="component" value="Unassembled WGS sequence"/>
</dbReference>
<gene>
    <name evidence="1" type="ORF">Aory04_001350900</name>
</gene>
<dbReference type="AlphaFoldDB" id="A0AAN4YXR8"/>
<organism evidence="1 2">
    <name type="scientific">Aspergillus oryzae</name>
    <name type="common">Yellow koji mold</name>
    <dbReference type="NCBI Taxonomy" id="5062"/>
    <lineage>
        <taxon>Eukaryota</taxon>
        <taxon>Fungi</taxon>
        <taxon>Dikarya</taxon>
        <taxon>Ascomycota</taxon>
        <taxon>Pezizomycotina</taxon>
        <taxon>Eurotiomycetes</taxon>
        <taxon>Eurotiomycetidae</taxon>
        <taxon>Eurotiales</taxon>
        <taxon>Aspergillaceae</taxon>
        <taxon>Aspergillus</taxon>
        <taxon>Aspergillus subgen. Circumdati</taxon>
    </lineage>
</organism>
<evidence type="ECO:0000313" key="1">
    <source>
        <dbReference type="EMBL" id="GMG38937.1"/>
    </source>
</evidence>
<evidence type="ECO:0000313" key="2">
    <source>
        <dbReference type="Proteomes" id="UP001165205"/>
    </source>
</evidence>
<reference evidence="1" key="1">
    <citation type="submission" date="2023-04" db="EMBL/GenBank/DDBJ databases">
        <title>Aspergillus oryzae NBRC 4228.</title>
        <authorList>
            <person name="Ichikawa N."/>
            <person name="Sato H."/>
            <person name="Tonouchi N."/>
        </authorList>
    </citation>
    <scope>NUCLEOTIDE SEQUENCE</scope>
    <source>
        <strain evidence="1">NBRC 4228</strain>
    </source>
</reference>